<dbReference type="EMBL" id="CP004350">
    <property type="protein sequence ID" value="AHI20971.1"/>
    <property type="molecule type" value="Genomic_DNA"/>
</dbReference>
<reference evidence="3" key="1">
    <citation type="submission" date="2013-02" db="EMBL/GenBank/DDBJ databases">
        <title>The complete genome sequence of Corynebacterium casei LMG S-19264 (=DSM 44701).</title>
        <authorList>
            <person name="Ruckert C."/>
            <person name="Albersmeier A."/>
            <person name="Kalinowski J."/>
        </authorList>
    </citation>
    <scope>NUCLEOTIDE SEQUENCE [LARGE SCALE GENOMIC DNA]</scope>
    <source>
        <strain evidence="3">LMG S-19264</strain>
    </source>
</reference>
<organism evidence="2 3">
    <name type="scientific">Corynebacterium casei LMG S-19264</name>
    <dbReference type="NCBI Taxonomy" id="1285583"/>
    <lineage>
        <taxon>Bacteria</taxon>
        <taxon>Bacillati</taxon>
        <taxon>Actinomycetota</taxon>
        <taxon>Actinomycetes</taxon>
        <taxon>Mycobacteriales</taxon>
        <taxon>Corynebacteriaceae</taxon>
        <taxon>Corynebacterium</taxon>
    </lineage>
</organism>
<sequence length="155" mass="17073">MSICQSPLDVAEGFAQAWNANDAEALAGLFIEDADFVNVVGLWWHDREHIRQAHAYGFRKIFRNSEMRLGRTSVRELGPDVAVVHAAWSMTGQESHDNREAGKRRGVISFTVQRQDNGGWLAVAAQNTDRINGAETHIAASSGLEATHYGNEPDA</sequence>
<evidence type="ECO:0000259" key="1">
    <source>
        <dbReference type="Pfam" id="PF14534"/>
    </source>
</evidence>
<dbReference type="InterPro" id="IPR027843">
    <property type="entry name" value="DUF4440"/>
</dbReference>
<dbReference type="NCBIfam" id="TIGR02246">
    <property type="entry name" value="SgcJ/EcaC family oxidoreductase"/>
    <property type="match status" value="1"/>
</dbReference>
<dbReference type="InterPro" id="IPR032710">
    <property type="entry name" value="NTF2-like_dom_sf"/>
</dbReference>
<dbReference type="RefSeq" id="WP_025388108.1">
    <property type="nucleotide sequence ID" value="NZ_CP004350.1"/>
</dbReference>
<dbReference type="Gene3D" id="3.10.450.50">
    <property type="match status" value="1"/>
</dbReference>
<dbReference type="Proteomes" id="UP000019226">
    <property type="component" value="Chromosome"/>
</dbReference>
<feature type="domain" description="DUF4440" evidence="1">
    <location>
        <begin position="10"/>
        <end position="121"/>
    </location>
</feature>
<proteinExistence type="predicted"/>
<accession>A0ABN4CF93</accession>
<keyword evidence="3" id="KW-1185">Reference proteome</keyword>
<dbReference type="SUPFAM" id="SSF54427">
    <property type="entry name" value="NTF2-like"/>
    <property type="match status" value="1"/>
</dbReference>
<protein>
    <recommendedName>
        <fullName evidence="1">DUF4440 domain-containing protein</fullName>
    </recommendedName>
</protein>
<evidence type="ECO:0000313" key="3">
    <source>
        <dbReference type="Proteomes" id="UP000019226"/>
    </source>
</evidence>
<evidence type="ECO:0000313" key="2">
    <source>
        <dbReference type="EMBL" id="AHI20971.1"/>
    </source>
</evidence>
<gene>
    <name evidence="2" type="ORF">CCASEI_12105</name>
</gene>
<dbReference type="Pfam" id="PF14534">
    <property type="entry name" value="DUF4440"/>
    <property type="match status" value="1"/>
</dbReference>
<dbReference type="InterPro" id="IPR011944">
    <property type="entry name" value="Steroid_delta5-4_isomerase"/>
</dbReference>
<dbReference type="GeneID" id="82878523"/>
<name>A0ABN4CF93_9CORY</name>